<gene>
    <name evidence="2" type="ORF">EEJ42_03985</name>
</gene>
<evidence type="ECO:0000259" key="1">
    <source>
        <dbReference type="Pfam" id="PF19305"/>
    </source>
</evidence>
<sequence>MHKPAPACIYVQGPCQLAQDIVQRHGPDPRRVDSVHIGLPEQAVRYPGCDNGGPITDVLAGSLSVQFSVASVLVAGGIFDRNWKDPCDAATNRLAARSRLVEDPDLTAAFPARNGSSVRVLLGDGRTPVA</sequence>
<feature type="domain" description="MmgE/PrpD C-terminal" evidence="1">
    <location>
        <begin position="6"/>
        <end position="127"/>
    </location>
</feature>
<dbReference type="AlphaFoldDB" id="A0A3M8WYZ5"/>
<evidence type="ECO:0000313" key="2">
    <source>
        <dbReference type="EMBL" id="RNG35398.1"/>
    </source>
</evidence>
<dbReference type="RefSeq" id="WP_148081841.1">
    <property type="nucleotide sequence ID" value="NZ_RIBZ01000054.1"/>
</dbReference>
<keyword evidence="3" id="KW-1185">Reference proteome</keyword>
<name>A0A3M8WYZ5_9ACTN</name>
<dbReference type="InterPro" id="IPR036148">
    <property type="entry name" value="MmgE/PrpD_sf"/>
</dbReference>
<feature type="non-terminal residue" evidence="2">
    <location>
        <position position="130"/>
    </location>
</feature>
<dbReference type="InterPro" id="IPR042188">
    <property type="entry name" value="MmgE/PrpD_sf_2"/>
</dbReference>
<organism evidence="2 3">
    <name type="scientific">Streptomyces botrytidirepellens</name>
    <dbReference type="NCBI Taxonomy" id="2486417"/>
    <lineage>
        <taxon>Bacteria</taxon>
        <taxon>Bacillati</taxon>
        <taxon>Actinomycetota</taxon>
        <taxon>Actinomycetes</taxon>
        <taxon>Kitasatosporales</taxon>
        <taxon>Streptomycetaceae</taxon>
        <taxon>Streptomyces</taxon>
    </lineage>
</organism>
<dbReference type="Gene3D" id="3.30.1330.120">
    <property type="entry name" value="2-methylcitrate dehydratase PrpD"/>
    <property type="match status" value="1"/>
</dbReference>
<dbReference type="Pfam" id="PF19305">
    <property type="entry name" value="MmgE_PrpD_C"/>
    <property type="match status" value="1"/>
</dbReference>
<reference evidence="2 3" key="1">
    <citation type="submission" date="2018-11" db="EMBL/GenBank/DDBJ databases">
        <title>The Potential of Streptomyces as Biocontrol Agents against the Tomato grey mould, Botrytis cinerea (Gray mold) Frontiers in Microbiology.</title>
        <authorList>
            <person name="Li D."/>
        </authorList>
    </citation>
    <scope>NUCLEOTIDE SEQUENCE [LARGE SCALE GENOMIC DNA]</scope>
    <source>
        <strain evidence="2 3">NEAU-LD23</strain>
    </source>
</reference>
<comment type="caution">
    <text evidence="2">The sequence shown here is derived from an EMBL/GenBank/DDBJ whole genome shotgun (WGS) entry which is preliminary data.</text>
</comment>
<protein>
    <submittedName>
        <fullName evidence="2">MmgE/PrpD family protein</fullName>
    </submittedName>
</protein>
<accession>A0A3M8WYZ5</accession>
<evidence type="ECO:0000313" key="3">
    <source>
        <dbReference type="Proteomes" id="UP000275401"/>
    </source>
</evidence>
<proteinExistence type="predicted"/>
<dbReference type="EMBL" id="RIBZ01000054">
    <property type="protein sequence ID" value="RNG35398.1"/>
    <property type="molecule type" value="Genomic_DNA"/>
</dbReference>
<dbReference type="GO" id="GO:0016829">
    <property type="term" value="F:lyase activity"/>
    <property type="evidence" value="ECO:0007669"/>
    <property type="project" value="InterPro"/>
</dbReference>
<dbReference type="SUPFAM" id="SSF103378">
    <property type="entry name" value="2-methylcitrate dehydratase PrpD"/>
    <property type="match status" value="1"/>
</dbReference>
<dbReference type="Proteomes" id="UP000275401">
    <property type="component" value="Unassembled WGS sequence"/>
</dbReference>
<dbReference type="InterPro" id="IPR045337">
    <property type="entry name" value="MmgE_PrpD_C"/>
</dbReference>